<name>F5RK66_9FIRM</name>
<evidence type="ECO:0000313" key="3">
    <source>
        <dbReference type="Proteomes" id="UP000004067"/>
    </source>
</evidence>
<dbReference type="AlphaFoldDB" id="F5RK66"/>
<organism evidence="2 3">
    <name type="scientific">Centipeda periodontii DSM 2778</name>
    <dbReference type="NCBI Taxonomy" id="888060"/>
    <lineage>
        <taxon>Bacteria</taxon>
        <taxon>Bacillati</taxon>
        <taxon>Bacillota</taxon>
        <taxon>Negativicutes</taxon>
        <taxon>Selenomonadales</taxon>
        <taxon>Selenomonadaceae</taxon>
        <taxon>Centipeda</taxon>
    </lineage>
</organism>
<feature type="transmembrane region" description="Helical" evidence="1">
    <location>
        <begin position="65"/>
        <end position="81"/>
    </location>
</feature>
<keyword evidence="1" id="KW-0472">Membrane</keyword>
<feature type="transmembrane region" description="Helical" evidence="1">
    <location>
        <begin position="126"/>
        <end position="147"/>
    </location>
</feature>
<keyword evidence="1" id="KW-0812">Transmembrane</keyword>
<feature type="transmembrane region" description="Helical" evidence="1">
    <location>
        <begin position="101"/>
        <end position="120"/>
    </location>
</feature>
<gene>
    <name evidence="2" type="ORF">HMPREF9081_0651</name>
</gene>
<accession>F5RK66</accession>
<evidence type="ECO:0000256" key="1">
    <source>
        <dbReference type="SAM" id="Phobius"/>
    </source>
</evidence>
<keyword evidence="1" id="KW-1133">Transmembrane helix</keyword>
<comment type="caution">
    <text evidence="2">The sequence shown here is derived from an EMBL/GenBank/DDBJ whole genome shotgun (WGS) entry which is preliminary data.</text>
</comment>
<reference evidence="2 3" key="1">
    <citation type="submission" date="2011-04" db="EMBL/GenBank/DDBJ databases">
        <authorList>
            <person name="Muzny D."/>
            <person name="Qin X."/>
            <person name="Deng J."/>
            <person name="Jiang H."/>
            <person name="Liu Y."/>
            <person name="Qu J."/>
            <person name="Song X.-Z."/>
            <person name="Zhang L."/>
            <person name="Thornton R."/>
            <person name="Coyle M."/>
            <person name="Francisco L."/>
            <person name="Jackson L."/>
            <person name="Javaid M."/>
            <person name="Korchina V."/>
            <person name="Kovar C."/>
            <person name="Mata R."/>
            <person name="Mathew T."/>
            <person name="Ngo R."/>
            <person name="Nguyen L."/>
            <person name="Nguyen N."/>
            <person name="Okwuonu G."/>
            <person name="Ongeri F."/>
            <person name="Pham C."/>
            <person name="Simmons D."/>
            <person name="Wilczek-Boney K."/>
            <person name="Hale W."/>
            <person name="Jakkamsetti A."/>
            <person name="Pham P."/>
            <person name="Ruth R."/>
            <person name="San Lucas F."/>
            <person name="Warren J."/>
            <person name="Zhang J."/>
            <person name="Zhao Z."/>
            <person name="Zhou C."/>
            <person name="Zhu D."/>
            <person name="Lee S."/>
            <person name="Bess C."/>
            <person name="Blankenburg K."/>
            <person name="Forbes L."/>
            <person name="Fu Q."/>
            <person name="Gubbala S."/>
            <person name="Hirani K."/>
            <person name="Jayaseelan J.C."/>
            <person name="Lara F."/>
            <person name="Munidasa M."/>
            <person name="Palculict T."/>
            <person name="Patil S."/>
            <person name="Pu L.-L."/>
            <person name="Saada N."/>
            <person name="Tang L."/>
            <person name="Weissenberger G."/>
            <person name="Zhu Y."/>
            <person name="Hemphill L."/>
            <person name="Shang Y."/>
            <person name="Youmans B."/>
            <person name="Ayvaz T."/>
            <person name="Ross M."/>
            <person name="Santibanez J."/>
            <person name="Aqrawi P."/>
            <person name="Gross S."/>
            <person name="Joshi V."/>
            <person name="Fowler G."/>
            <person name="Nazareth L."/>
            <person name="Reid J."/>
            <person name="Worley K."/>
            <person name="Petrosino J."/>
            <person name="Highlander S."/>
            <person name="Gibbs R."/>
        </authorList>
    </citation>
    <scope>NUCLEOTIDE SEQUENCE [LARGE SCALE GENOMIC DNA]</scope>
    <source>
        <strain evidence="2 3">DSM 2778</strain>
    </source>
</reference>
<dbReference type="STRING" id="888060.HMPREF9081_0651"/>
<dbReference type="eggNOG" id="ENOG5033WUE">
    <property type="taxonomic scope" value="Bacteria"/>
</dbReference>
<evidence type="ECO:0000313" key="2">
    <source>
        <dbReference type="EMBL" id="EGK61066.1"/>
    </source>
</evidence>
<dbReference type="HOGENOM" id="CLU_157277_0_0_9"/>
<dbReference type="EMBL" id="AFHQ01000024">
    <property type="protein sequence ID" value="EGK61066.1"/>
    <property type="molecule type" value="Genomic_DNA"/>
</dbReference>
<proteinExistence type="predicted"/>
<protein>
    <submittedName>
        <fullName evidence="2">Uncharacterized protein</fullName>
    </submittedName>
</protein>
<sequence>MALHSKGGMWGQFSCVFAEILALRGCRRRNMRQVLSAYRRQIVLSLLTAAFLGGGTLLLMGESRLVGALLAGAGAAALYFAQLAQRIMRAARLGAAGTSQVQVGLVLMLVLIGAVLWAATTAGVHYFFAAVGGFLLMHAIMMVQLIVRTIRADRRNR</sequence>
<dbReference type="Proteomes" id="UP000004067">
    <property type="component" value="Unassembled WGS sequence"/>
</dbReference>
<keyword evidence="3" id="KW-1185">Reference proteome</keyword>
<feature type="transmembrane region" description="Helical" evidence="1">
    <location>
        <begin position="37"/>
        <end position="59"/>
    </location>
</feature>